<keyword evidence="2" id="KW-0964">Secreted</keyword>
<comment type="caution">
    <text evidence="10">The sequence shown here is derived from an EMBL/GenBank/DDBJ whole genome shotgun (WGS) entry which is preliminary data.</text>
</comment>
<protein>
    <recommendedName>
        <fullName evidence="9">EGF-like domain-containing protein</fullName>
    </recommendedName>
</protein>
<dbReference type="PANTHER" id="PTHR10740:SF14">
    <property type="entry name" value="EGF-LIKE DOMAIN-CONTAINING PROTEIN"/>
    <property type="match status" value="1"/>
</dbReference>
<keyword evidence="3 6" id="KW-0245">EGF-like domain</keyword>
<dbReference type="InterPro" id="IPR000742">
    <property type="entry name" value="EGF"/>
</dbReference>
<keyword evidence="4 8" id="KW-0732">Signal</keyword>
<comment type="subcellular location">
    <subcellularLocation>
        <location evidence="1">Secreted</location>
    </subcellularLocation>
</comment>
<keyword evidence="14" id="KW-1185">Reference proteome</keyword>
<feature type="signal peptide" evidence="8">
    <location>
        <begin position="1"/>
        <end position="17"/>
    </location>
</feature>
<feature type="disulfide bond" evidence="6">
    <location>
        <begin position="102"/>
        <end position="112"/>
    </location>
</feature>
<dbReference type="Gene3D" id="2.170.140.10">
    <property type="entry name" value="Chitin binding domain"/>
    <property type="match status" value="1"/>
</dbReference>
<dbReference type="PROSITE" id="PS50026">
    <property type="entry name" value="EGF_3"/>
    <property type="match status" value="1"/>
</dbReference>
<evidence type="ECO:0000259" key="9">
    <source>
        <dbReference type="PROSITE" id="PS50026"/>
    </source>
</evidence>
<feature type="chain" id="PRO_5035682650" description="EGF-like domain-containing protein" evidence="8">
    <location>
        <begin position="18"/>
        <end position="651"/>
    </location>
</feature>
<dbReference type="PROSITE" id="PS00022">
    <property type="entry name" value="EGF_1"/>
    <property type="match status" value="1"/>
</dbReference>
<dbReference type="PANTHER" id="PTHR10740">
    <property type="entry name" value="TRANSFORMING GROWTH FACTOR ALPHA"/>
    <property type="match status" value="1"/>
</dbReference>
<dbReference type="SMART" id="SM00494">
    <property type="entry name" value="ChtBD2"/>
    <property type="match status" value="1"/>
</dbReference>
<feature type="compositionally biased region" description="Low complexity" evidence="7">
    <location>
        <begin position="497"/>
        <end position="512"/>
    </location>
</feature>
<dbReference type="InterPro" id="IPR036508">
    <property type="entry name" value="Chitin-bd_dom_sf"/>
</dbReference>
<feature type="disulfide bond" evidence="6">
    <location>
        <begin position="125"/>
        <end position="134"/>
    </location>
</feature>
<reference evidence="10" key="1">
    <citation type="submission" date="2021-02" db="EMBL/GenBank/DDBJ databases">
        <authorList>
            <person name="Nowell W R."/>
        </authorList>
    </citation>
    <scope>NUCLEOTIDE SEQUENCE</scope>
</reference>
<organism evidence="10 14">
    <name type="scientific">Didymodactylos carnosus</name>
    <dbReference type="NCBI Taxonomy" id="1234261"/>
    <lineage>
        <taxon>Eukaryota</taxon>
        <taxon>Metazoa</taxon>
        <taxon>Spiralia</taxon>
        <taxon>Gnathifera</taxon>
        <taxon>Rotifera</taxon>
        <taxon>Eurotatoria</taxon>
        <taxon>Bdelloidea</taxon>
        <taxon>Philodinida</taxon>
        <taxon>Philodinidae</taxon>
        <taxon>Didymodactylos</taxon>
    </lineage>
</organism>
<evidence type="ECO:0000256" key="4">
    <source>
        <dbReference type="ARBA" id="ARBA00022729"/>
    </source>
</evidence>
<dbReference type="Gene3D" id="2.10.25.10">
    <property type="entry name" value="Laminin"/>
    <property type="match status" value="1"/>
</dbReference>
<proteinExistence type="predicted"/>
<evidence type="ECO:0000256" key="8">
    <source>
        <dbReference type="SAM" id="SignalP"/>
    </source>
</evidence>
<evidence type="ECO:0000256" key="7">
    <source>
        <dbReference type="SAM" id="MobiDB-lite"/>
    </source>
</evidence>
<dbReference type="GO" id="GO:0008284">
    <property type="term" value="P:positive regulation of cell population proliferation"/>
    <property type="evidence" value="ECO:0007669"/>
    <property type="project" value="TreeGrafter"/>
</dbReference>
<dbReference type="Pfam" id="PF01607">
    <property type="entry name" value="CBM_14"/>
    <property type="match status" value="1"/>
</dbReference>
<dbReference type="CDD" id="cd00054">
    <property type="entry name" value="EGF_CA"/>
    <property type="match status" value="1"/>
</dbReference>
<name>A0A813Q050_9BILA</name>
<evidence type="ECO:0000256" key="2">
    <source>
        <dbReference type="ARBA" id="ARBA00022525"/>
    </source>
</evidence>
<dbReference type="AlphaFoldDB" id="A0A813Q050"/>
<evidence type="ECO:0000256" key="5">
    <source>
        <dbReference type="ARBA" id="ARBA00023157"/>
    </source>
</evidence>
<feature type="region of interest" description="Disordered" evidence="7">
    <location>
        <begin position="492"/>
        <end position="631"/>
    </location>
</feature>
<dbReference type="EMBL" id="CAJOBC010000103">
    <property type="protein sequence ID" value="CAF3537128.1"/>
    <property type="molecule type" value="Genomic_DNA"/>
</dbReference>
<gene>
    <name evidence="10" type="ORF">GPM918_LOCUS1151</name>
    <name evidence="11" type="ORF">OVA965_LOCUS11586</name>
    <name evidence="12" type="ORF">SRO942_LOCUS1151</name>
    <name evidence="13" type="ORF">TMI583_LOCUS11591</name>
</gene>
<feature type="compositionally biased region" description="Polar residues" evidence="7">
    <location>
        <begin position="513"/>
        <end position="631"/>
    </location>
</feature>
<evidence type="ECO:0000256" key="1">
    <source>
        <dbReference type="ARBA" id="ARBA00004613"/>
    </source>
</evidence>
<dbReference type="InterPro" id="IPR002557">
    <property type="entry name" value="Chitin-bd_dom"/>
</dbReference>
<accession>A0A813Q050</accession>
<evidence type="ECO:0000313" key="11">
    <source>
        <dbReference type="EMBL" id="CAF0939989.1"/>
    </source>
</evidence>
<comment type="caution">
    <text evidence="6">Lacks conserved residue(s) required for the propagation of feature annotation.</text>
</comment>
<dbReference type="EMBL" id="CAJNOK010004512">
    <property type="protein sequence ID" value="CAF0939989.1"/>
    <property type="molecule type" value="Genomic_DNA"/>
</dbReference>
<sequence>MLFSLGLFFLVTTYAAAFPLNDDFNPCKVSFSRTVFYYANPSDPQSYIQCDNNGNQFINYCAPNLIWDDPIKACNWPPTPLRTIPETTTTSTAPSLPIVSVCQPNPCYHGDCFYVVQSRTYACICEPNYIGKRCETNIDDLTTETGAIQNDILYDNDELKNPTLKAVSNEVIIANIIQRSQKSVINLFTKDELYHIIDRLLRTEPYEHWQDNFELILIEVSQKGSSSTQKKQFFTALFDSTKQYIVTDNVFYYNFDQYQKTNTQTKVDEMALINKLQGLTKTPARFQKVTLIHYNKGQTKFVSVIVDRETNIMYKESDEQESTAETLTEDRKGYSPFGKVSRQRRQFDKFADRDDSENGIVFDAAVVYRNDVKEIRIDFENQQIFVVYKDPNVENNDDATEDITTIHYESQSNTLVKNQNSEKNGEELFHTNENKNNLLFTTSLPMKNIKSEEIISSTTETISKAVGITKPSDMTAPTTTLGNLLSTSLEITTTKQTTPHPSETTPSSSTTTIRQDNVDISTSRPSETASSDSPTTIRQDNQITGSADISTSRPSETASSDSPITIRQDNQITGSVDISTSRPSETASSDSPITIRQDNQITDSVDISTSRPSETASSDSPTTIRQDNQITDSVDISTTTVIAEDSSIKSN</sequence>
<evidence type="ECO:0000313" key="14">
    <source>
        <dbReference type="Proteomes" id="UP000663829"/>
    </source>
</evidence>
<dbReference type="Proteomes" id="UP000677228">
    <property type="component" value="Unassembled WGS sequence"/>
</dbReference>
<evidence type="ECO:0000313" key="13">
    <source>
        <dbReference type="EMBL" id="CAF3715282.1"/>
    </source>
</evidence>
<dbReference type="GO" id="GO:0008061">
    <property type="term" value="F:chitin binding"/>
    <property type="evidence" value="ECO:0007669"/>
    <property type="project" value="InterPro"/>
</dbReference>
<dbReference type="EMBL" id="CAJOBA010004518">
    <property type="protein sequence ID" value="CAF3715282.1"/>
    <property type="molecule type" value="Genomic_DNA"/>
</dbReference>
<evidence type="ECO:0000313" key="12">
    <source>
        <dbReference type="EMBL" id="CAF3537128.1"/>
    </source>
</evidence>
<dbReference type="Proteomes" id="UP000681722">
    <property type="component" value="Unassembled WGS sequence"/>
</dbReference>
<dbReference type="OrthoDB" id="9946464at2759"/>
<dbReference type="Pfam" id="PF00008">
    <property type="entry name" value="EGF"/>
    <property type="match status" value="1"/>
</dbReference>
<feature type="domain" description="EGF-like" evidence="9">
    <location>
        <begin position="98"/>
        <end position="135"/>
    </location>
</feature>
<dbReference type="Proteomes" id="UP000682733">
    <property type="component" value="Unassembled WGS sequence"/>
</dbReference>
<dbReference type="EMBL" id="CAJNOQ010000103">
    <property type="protein sequence ID" value="CAF0756704.1"/>
    <property type="molecule type" value="Genomic_DNA"/>
</dbReference>
<keyword evidence="5 6" id="KW-1015">Disulfide bond</keyword>
<dbReference type="GO" id="GO:0005576">
    <property type="term" value="C:extracellular region"/>
    <property type="evidence" value="ECO:0007669"/>
    <property type="project" value="UniProtKB-SubCell"/>
</dbReference>
<dbReference type="SUPFAM" id="SSF57196">
    <property type="entry name" value="EGF/Laminin"/>
    <property type="match status" value="1"/>
</dbReference>
<evidence type="ECO:0000256" key="3">
    <source>
        <dbReference type="ARBA" id="ARBA00022536"/>
    </source>
</evidence>
<dbReference type="GO" id="GO:0045840">
    <property type="term" value="P:positive regulation of mitotic nuclear division"/>
    <property type="evidence" value="ECO:0007669"/>
    <property type="project" value="TreeGrafter"/>
</dbReference>
<dbReference type="SUPFAM" id="SSF57625">
    <property type="entry name" value="Invertebrate chitin-binding proteins"/>
    <property type="match status" value="1"/>
</dbReference>
<dbReference type="GO" id="GO:0007173">
    <property type="term" value="P:epidermal growth factor receptor signaling pathway"/>
    <property type="evidence" value="ECO:0007669"/>
    <property type="project" value="TreeGrafter"/>
</dbReference>
<dbReference type="Proteomes" id="UP000663829">
    <property type="component" value="Unassembled WGS sequence"/>
</dbReference>
<evidence type="ECO:0000256" key="6">
    <source>
        <dbReference type="PROSITE-ProRule" id="PRU00076"/>
    </source>
</evidence>
<evidence type="ECO:0000313" key="10">
    <source>
        <dbReference type="EMBL" id="CAF0756704.1"/>
    </source>
</evidence>